<dbReference type="InterPro" id="IPR000600">
    <property type="entry name" value="ROK"/>
</dbReference>
<evidence type="ECO:0000313" key="2">
    <source>
        <dbReference type="EMBL" id="CAB4534341.1"/>
    </source>
</evidence>
<evidence type="ECO:0000259" key="1">
    <source>
        <dbReference type="Pfam" id="PF09339"/>
    </source>
</evidence>
<dbReference type="InterPro" id="IPR036388">
    <property type="entry name" value="WH-like_DNA-bd_sf"/>
</dbReference>
<dbReference type="SUPFAM" id="SSF46785">
    <property type="entry name" value="Winged helix' DNA-binding domain"/>
    <property type="match status" value="1"/>
</dbReference>
<dbReference type="Gene3D" id="1.10.10.10">
    <property type="entry name" value="Winged helix-like DNA-binding domain superfamily/Winged helix DNA-binding domain"/>
    <property type="match status" value="1"/>
</dbReference>
<dbReference type="SUPFAM" id="SSF53067">
    <property type="entry name" value="Actin-like ATPase domain"/>
    <property type="match status" value="1"/>
</dbReference>
<name>A0A6J6B5P1_9ZZZZ</name>
<dbReference type="Gene3D" id="3.30.420.40">
    <property type="match status" value="2"/>
</dbReference>
<dbReference type="InterPro" id="IPR036390">
    <property type="entry name" value="WH_DNA-bd_sf"/>
</dbReference>
<dbReference type="PANTHER" id="PTHR18964:SF149">
    <property type="entry name" value="BIFUNCTIONAL UDP-N-ACETYLGLUCOSAMINE 2-EPIMERASE_N-ACETYLMANNOSAMINE KINASE"/>
    <property type="match status" value="1"/>
</dbReference>
<sequence length="405" mass="42482">MHANATPAVPSLIRELNERSVLDTLRAHGALHAAEIARHIGLSKPTTADILRSLCDSRLIQEYSPGEDDSKRARSVYEAISDVKVSLGIDIGSRFIRAAVGDLNQVMRAQISVPVTSLALKDLTAVMHKAVDTVLKDSGYKLKDVAAIVVGTPGVIDQSTGVVSIAGTIGSLDGVNLASHIEKEFGIRPTLENDINLVTAAEQSAGHGQGVENFAVLSVGSGLGSGLVLNGHLHRGHRGAAGEIFYVPFGDPLDAHRSATNPSGDRIAEITRGLAKKHKSSVLTEPYSTVEILKAAKAGDELGMAVIALEADRIALYIAAISAVTDVELVVLSGGIGRQASFFIEPIKKLVSEIVPFPPRIEVSTLGDSGILVGAINVATQQACDRVFQDVHKNAGVVRGLAGSM</sequence>
<dbReference type="AlphaFoldDB" id="A0A6J6B5P1"/>
<accession>A0A6J6B5P1</accession>
<reference evidence="2" key="1">
    <citation type="submission" date="2020-05" db="EMBL/GenBank/DDBJ databases">
        <authorList>
            <person name="Chiriac C."/>
            <person name="Salcher M."/>
            <person name="Ghai R."/>
            <person name="Kavagutti S V."/>
        </authorList>
    </citation>
    <scope>NUCLEOTIDE SEQUENCE</scope>
</reference>
<dbReference type="Pfam" id="PF09339">
    <property type="entry name" value="HTH_IclR"/>
    <property type="match status" value="1"/>
</dbReference>
<dbReference type="CDD" id="cd23763">
    <property type="entry name" value="ASKHA_ATPase_ROK"/>
    <property type="match status" value="1"/>
</dbReference>
<dbReference type="Pfam" id="PF00480">
    <property type="entry name" value="ROK"/>
    <property type="match status" value="1"/>
</dbReference>
<protein>
    <submittedName>
        <fullName evidence="2">Unannotated protein</fullName>
    </submittedName>
</protein>
<proteinExistence type="predicted"/>
<dbReference type="InterPro" id="IPR005471">
    <property type="entry name" value="Tscrpt_reg_IclR_N"/>
</dbReference>
<feature type="domain" description="HTH iclR-type" evidence="1">
    <location>
        <begin position="21"/>
        <end position="60"/>
    </location>
</feature>
<dbReference type="PANTHER" id="PTHR18964">
    <property type="entry name" value="ROK (REPRESSOR, ORF, KINASE) FAMILY"/>
    <property type="match status" value="1"/>
</dbReference>
<dbReference type="InterPro" id="IPR043129">
    <property type="entry name" value="ATPase_NBD"/>
</dbReference>
<dbReference type="EMBL" id="CAEZSI010000021">
    <property type="protein sequence ID" value="CAB4534341.1"/>
    <property type="molecule type" value="Genomic_DNA"/>
</dbReference>
<organism evidence="2">
    <name type="scientific">freshwater metagenome</name>
    <dbReference type="NCBI Taxonomy" id="449393"/>
    <lineage>
        <taxon>unclassified sequences</taxon>
        <taxon>metagenomes</taxon>
        <taxon>ecological metagenomes</taxon>
    </lineage>
</organism>
<gene>
    <name evidence="2" type="ORF">UFOPK1412_00267</name>
</gene>